<organism evidence="15 16">
    <name type="scientific">Ulvibacterium marinum</name>
    <dbReference type="NCBI Taxonomy" id="2419782"/>
    <lineage>
        <taxon>Bacteria</taxon>
        <taxon>Pseudomonadati</taxon>
        <taxon>Bacteroidota</taxon>
        <taxon>Flavobacteriia</taxon>
        <taxon>Flavobacteriales</taxon>
        <taxon>Flavobacteriaceae</taxon>
        <taxon>Ulvibacterium</taxon>
    </lineage>
</organism>
<dbReference type="EMBL" id="RBCJ01000004">
    <property type="protein sequence ID" value="RKN78548.1"/>
    <property type="molecule type" value="Genomic_DNA"/>
</dbReference>
<dbReference type="SUPFAM" id="SSF56281">
    <property type="entry name" value="Metallo-hydrolase/oxidoreductase"/>
    <property type="match status" value="1"/>
</dbReference>
<reference evidence="15 16" key="1">
    <citation type="submission" date="2018-10" db="EMBL/GenBank/DDBJ databases">
        <title>Ulvibacterium marinum gen. nov., sp. nov., a novel marine bacterium of the family Flavobacteriaceae, isolated from a culture of the green alga Ulva prolifera.</title>
        <authorList>
            <person name="Zhang Z."/>
        </authorList>
    </citation>
    <scope>NUCLEOTIDE SEQUENCE [LARGE SCALE GENOMIC DNA]</scope>
    <source>
        <strain evidence="15 16">CCMM003</strain>
    </source>
</reference>
<evidence type="ECO:0000313" key="16">
    <source>
        <dbReference type="Proteomes" id="UP000276603"/>
    </source>
</evidence>
<dbReference type="PANTHER" id="PTHR42951:SF4">
    <property type="entry name" value="ACYL-COENZYME A THIOESTERASE MBLAC2"/>
    <property type="match status" value="1"/>
</dbReference>
<evidence type="ECO:0000256" key="1">
    <source>
        <dbReference type="ARBA" id="ARBA00001526"/>
    </source>
</evidence>
<evidence type="ECO:0000256" key="13">
    <source>
        <dbReference type="SAM" id="SignalP"/>
    </source>
</evidence>
<keyword evidence="12" id="KW-0046">Antibiotic resistance</keyword>
<keyword evidence="7" id="KW-0479">Metal-binding</keyword>
<keyword evidence="8 13" id="KW-0732">Signal</keyword>
<dbReference type="PANTHER" id="PTHR42951">
    <property type="entry name" value="METALLO-BETA-LACTAMASE DOMAIN-CONTAINING"/>
    <property type="match status" value="1"/>
</dbReference>
<comment type="similarity">
    <text evidence="4">Belongs to the metallo-beta-lactamase superfamily. Class-B beta-lactamase family.</text>
</comment>
<feature type="signal peptide" evidence="13">
    <location>
        <begin position="1"/>
        <end position="26"/>
    </location>
</feature>
<evidence type="ECO:0000256" key="12">
    <source>
        <dbReference type="ARBA" id="ARBA00023251"/>
    </source>
</evidence>
<dbReference type="Gene3D" id="3.60.15.10">
    <property type="entry name" value="Ribonuclease Z/Hydroxyacylglutathione hydrolase-like"/>
    <property type="match status" value="1"/>
</dbReference>
<dbReference type="NCBIfam" id="NF033088">
    <property type="entry name" value="bla_subclass_B1"/>
    <property type="match status" value="1"/>
</dbReference>
<evidence type="ECO:0000256" key="5">
    <source>
        <dbReference type="ARBA" id="ARBA00011245"/>
    </source>
</evidence>
<dbReference type="InterPro" id="IPR050855">
    <property type="entry name" value="NDM-1-like"/>
</dbReference>
<dbReference type="OrthoDB" id="9769598at2"/>
<dbReference type="EC" id="3.5.2.6" evidence="6"/>
<name>A0A3B0C1L2_9FLAO</name>
<evidence type="ECO:0000256" key="9">
    <source>
        <dbReference type="ARBA" id="ARBA00022764"/>
    </source>
</evidence>
<evidence type="ECO:0000256" key="6">
    <source>
        <dbReference type="ARBA" id="ARBA00012865"/>
    </source>
</evidence>
<evidence type="ECO:0000256" key="4">
    <source>
        <dbReference type="ARBA" id="ARBA00005250"/>
    </source>
</evidence>
<comment type="cofactor">
    <cofactor evidence="2">
        <name>Zn(2+)</name>
        <dbReference type="ChEBI" id="CHEBI:29105"/>
    </cofactor>
</comment>
<comment type="subcellular location">
    <subcellularLocation>
        <location evidence="3">Periplasm</location>
    </subcellularLocation>
</comment>
<dbReference type="InterPro" id="IPR036866">
    <property type="entry name" value="RibonucZ/Hydroxyglut_hydro"/>
</dbReference>
<dbReference type="CDD" id="cd16302">
    <property type="entry name" value="CcrA-like_MBL-B1"/>
    <property type="match status" value="1"/>
</dbReference>
<evidence type="ECO:0000313" key="15">
    <source>
        <dbReference type="EMBL" id="RKN78548.1"/>
    </source>
</evidence>
<evidence type="ECO:0000256" key="8">
    <source>
        <dbReference type="ARBA" id="ARBA00022729"/>
    </source>
</evidence>
<proteinExistence type="inferred from homology"/>
<comment type="subunit">
    <text evidence="5">Monomer.</text>
</comment>
<evidence type="ECO:0000259" key="14">
    <source>
        <dbReference type="SMART" id="SM00849"/>
    </source>
</evidence>
<dbReference type="RefSeq" id="WP_120713454.1">
    <property type="nucleotide sequence ID" value="NZ_RBCJ01000004.1"/>
</dbReference>
<feature type="chain" id="PRO_5017293039" description="beta-lactamase" evidence="13">
    <location>
        <begin position="27"/>
        <end position="246"/>
    </location>
</feature>
<gene>
    <name evidence="15" type="primary">bla</name>
    <name evidence="15" type="ORF">D7Z94_20270</name>
</gene>
<evidence type="ECO:0000256" key="11">
    <source>
        <dbReference type="ARBA" id="ARBA00022833"/>
    </source>
</evidence>
<evidence type="ECO:0000256" key="7">
    <source>
        <dbReference type="ARBA" id="ARBA00022723"/>
    </source>
</evidence>
<dbReference type="InterPro" id="IPR001279">
    <property type="entry name" value="Metallo-B-lactamas"/>
</dbReference>
<dbReference type="GO" id="GO:0017001">
    <property type="term" value="P:antibiotic catabolic process"/>
    <property type="evidence" value="ECO:0007669"/>
    <property type="project" value="UniProtKB-ARBA"/>
</dbReference>
<accession>A0A3B0C1L2</accession>
<keyword evidence="16" id="KW-1185">Reference proteome</keyword>
<dbReference type="Proteomes" id="UP000276603">
    <property type="component" value="Unassembled WGS sequence"/>
</dbReference>
<feature type="domain" description="Metallo-beta-lactamase" evidence="14">
    <location>
        <begin position="58"/>
        <end position="227"/>
    </location>
</feature>
<evidence type="ECO:0000256" key="3">
    <source>
        <dbReference type="ARBA" id="ARBA00004418"/>
    </source>
</evidence>
<keyword evidence="10" id="KW-0378">Hydrolase</keyword>
<dbReference type="AlphaFoldDB" id="A0A3B0C1L2"/>
<evidence type="ECO:0000256" key="10">
    <source>
        <dbReference type="ARBA" id="ARBA00022801"/>
    </source>
</evidence>
<evidence type="ECO:0000256" key="2">
    <source>
        <dbReference type="ARBA" id="ARBA00001947"/>
    </source>
</evidence>
<dbReference type="InterPro" id="IPR058199">
    <property type="entry name" value="BlaB//VIM/IMP-1"/>
</dbReference>
<comment type="caution">
    <text evidence="15">The sequence shown here is derived from an EMBL/GenBank/DDBJ whole genome shotgun (WGS) entry which is preliminary data.</text>
</comment>
<keyword evidence="9" id="KW-0574">Periplasm</keyword>
<protein>
    <recommendedName>
        <fullName evidence="6">beta-lactamase</fullName>
        <ecNumber evidence="6">3.5.2.6</ecNumber>
    </recommendedName>
</protein>
<dbReference type="SMART" id="SM00849">
    <property type="entry name" value="Lactamase_B"/>
    <property type="match status" value="1"/>
</dbReference>
<sequence length="246" mass="27286">MYRKSFYALLVVVLVFVHGRSQKTTAAYSSENLKIIPLTEHSFVHISYLNVPEYGRVACNGAIYMYSGEAVVFDTPVDDAVSRELIQWITETKKHQVTAVVINHFHNDCVGGLASFHDLDIPSYANQQTLVLAKQEGRTVPKVGFENTMELKVGNQIVINRFFGEAHTRDNIISYVPSEALLFGGCAVKSMGAGKGNLEDANIAEWSATMEKVKKAYPKVQTVIPGHGNPGGIELLEYTQNMFKKK</sequence>
<keyword evidence="11" id="KW-0862">Zinc</keyword>
<dbReference type="Pfam" id="PF00753">
    <property type="entry name" value="Lactamase_B"/>
    <property type="match status" value="1"/>
</dbReference>
<comment type="catalytic activity">
    <reaction evidence="1">
        <text>a beta-lactam + H2O = a substituted beta-amino acid</text>
        <dbReference type="Rhea" id="RHEA:20401"/>
        <dbReference type="ChEBI" id="CHEBI:15377"/>
        <dbReference type="ChEBI" id="CHEBI:35627"/>
        <dbReference type="ChEBI" id="CHEBI:140347"/>
        <dbReference type="EC" id="3.5.2.6"/>
    </reaction>
</comment>